<dbReference type="SUPFAM" id="SSF47203">
    <property type="entry name" value="Acyl-CoA dehydrogenase C-terminal domain-like"/>
    <property type="match status" value="1"/>
</dbReference>
<evidence type="ECO:0000256" key="1">
    <source>
        <dbReference type="ARBA" id="ARBA00001974"/>
    </source>
</evidence>
<feature type="domain" description="Acyl-CoA dehydrogenase/oxidase C-terminal" evidence="8">
    <location>
        <begin position="266"/>
        <end position="434"/>
    </location>
</feature>
<dbReference type="InterPro" id="IPR037069">
    <property type="entry name" value="AcylCoA_DH/ox_N_sf"/>
</dbReference>
<dbReference type="Pfam" id="PF00441">
    <property type="entry name" value="Acyl-CoA_dh_1"/>
    <property type="match status" value="1"/>
</dbReference>
<dbReference type="InterPro" id="IPR036250">
    <property type="entry name" value="AcylCo_DH-like_C"/>
</dbReference>
<evidence type="ECO:0000259" key="9">
    <source>
        <dbReference type="Pfam" id="PF02770"/>
    </source>
</evidence>
<dbReference type="KEGG" id="hro:HELRODRAFT_193037"/>
<dbReference type="InterPro" id="IPR052547">
    <property type="entry name" value="Mito_Isobutyryl-CoADH"/>
</dbReference>
<reference evidence="13" key="1">
    <citation type="submission" date="2012-12" db="EMBL/GenBank/DDBJ databases">
        <authorList>
            <person name="Hellsten U."/>
            <person name="Grimwood J."/>
            <person name="Chapman J.A."/>
            <person name="Shapiro H."/>
            <person name="Aerts A."/>
            <person name="Otillar R.P."/>
            <person name="Terry A.Y."/>
            <person name="Boore J.L."/>
            <person name="Simakov O."/>
            <person name="Marletaz F."/>
            <person name="Cho S.-J."/>
            <person name="Edsinger-Gonzales E."/>
            <person name="Havlak P."/>
            <person name="Kuo D.-H."/>
            <person name="Larsson T."/>
            <person name="Lv J."/>
            <person name="Arendt D."/>
            <person name="Savage R."/>
            <person name="Osoegawa K."/>
            <person name="de Jong P."/>
            <person name="Lindberg D.R."/>
            <person name="Seaver E.C."/>
            <person name="Weisblat D.A."/>
            <person name="Putnam N.H."/>
            <person name="Grigoriev I.V."/>
            <person name="Rokhsar D.S."/>
        </authorList>
    </citation>
    <scope>NUCLEOTIDE SEQUENCE</scope>
</reference>
<dbReference type="CTD" id="20212495"/>
<dbReference type="AlphaFoldDB" id="T1FUJ9"/>
<keyword evidence="3 7" id="KW-0285">Flavoprotein</keyword>
<evidence type="ECO:0000259" key="8">
    <source>
        <dbReference type="Pfam" id="PF00441"/>
    </source>
</evidence>
<accession>T1FUJ9</accession>
<dbReference type="GeneID" id="20212495"/>
<dbReference type="GO" id="GO:0050660">
    <property type="term" value="F:flavin adenine dinucleotide binding"/>
    <property type="evidence" value="ECO:0007669"/>
    <property type="project" value="InterPro"/>
</dbReference>
<keyword evidence="4 7" id="KW-0274">FAD</keyword>
<gene>
    <name evidence="12" type="primary">20212495</name>
    <name evidence="11" type="ORF">HELRODRAFT_193037</name>
</gene>
<dbReference type="PIRSF" id="PIRSF016578">
    <property type="entry name" value="HsaA"/>
    <property type="match status" value="1"/>
</dbReference>
<reference evidence="12" key="3">
    <citation type="submission" date="2015-06" db="UniProtKB">
        <authorList>
            <consortium name="EnsemblMetazoa"/>
        </authorList>
    </citation>
    <scope>IDENTIFICATION</scope>
</reference>
<dbReference type="eggNOG" id="KOG0140">
    <property type="taxonomic scope" value="Eukaryota"/>
</dbReference>
<evidence type="ECO:0000256" key="4">
    <source>
        <dbReference type="ARBA" id="ARBA00022827"/>
    </source>
</evidence>
<evidence type="ECO:0000256" key="3">
    <source>
        <dbReference type="ARBA" id="ARBA00022630"/>
    </source>
</evidence>
<dbReference type="EMBL" id="AMQM01005962">
    <property type="status" value="NOT_ANNOTATED_CDS"/>
    <property type="molecule type" value="Genomic_DNA"/>
</dbReference>
<comment type="catalytic activity">
    <reaction evidence="6">
        <text>(2S)-2-methylbutanoyl-CoA + oxidized [electron-transfer flavoprotein] + H(+) = (2E)-2-methylbut-2-enoyl-CoA + reduced [electron-transfer flavoprotein]</text>
        <dbReference type="Rhea" id="RHEA:48256"/>
        <dbReference type="Rhea" id="RHEA-COMP:10685"/>
        <dbReference type="Rhea" id="RHEA-COMP:10686"/>
        <dbReference type="ChEBI" id="CHEBI:15378"/>
        <dbReference type="ChEBI" id="CHEBI:57337"/>
        <dbReference type="ChEBI" id="CHEBI:57692"/>
        <dbReference type="ChEBI" id="CHEBI:58307"/>
        <dbReference type="ChEBI" id="CHEBI:88166"/>
    </reaction>
    <physiologicalReaction direction="left-to-right" evidence="6">
        <dbReference type="Rhea" id="RHEA:48257"/>
    </physiologicalReaction>
</comment>
<proteinExistence type="inferred from homology"/>
<protein>
    <recommendedName>
        <fullName evidence="14">Acyl-CoA dehydrogenase/oxidase C-terminal domain-containing protein</fullName>
    </recommendedName>
</protein>
<dbReference type="EnsemblMetazoa" id="HelroT193037">
    <property type="protein sequence ID" value="HelroP193037"/>
    <property type="gene ID" value="HelroG193037"/>
</dbReference>
<dbReference type="STRING" id="6412.T1FUJ9"/>
<dbReference type="RefSeq" id="XP_009023640.1">
    <property type="nucleotide sequence ID" value="XM_009025392.1"/>
</dbReference>
<dbReference type="Proteomes" id="UP000015101">
    <property type="component" value="Unassembled WGS sequence"/>
</dbReference>
<dbReference type="Gene3D" id="2.40.110.10">
    <property type="entry name" value="Butyryl-CoA Dehydrogenase, subunit A, domain 2"/>
    <property type="match status" value="1"/>
</dbReference>
<feature type="domain" description="Acyl-CoA dehydrogenase/oxidase N-terminal" evidence="10">
    <location>
        <begin position="47"/>
        <end position="156"/>
    </location>
</feature>
<dbReference type="InterPro" id="IPR009100">
    <property type="entry name" value="AcylCoA_DH/oxidase_NM_dom_sf"/>
</dbReference>
<evidence type="ECO:0000256" key="7">
    <source>
        <dbReference type="RuleBase" id="RU362125"/>
    </source>
</evidence>
<dbReference type="HOGENOM" id="CLU_018204_0_2_1"/>
<dbReference type="InterPro" id="IPR006089">
    <property type="entry name" value="Acyl-CoA_DH_CS"/>
</dbReference>
<evidence type="ECO:0000313" key="13">
    <source>
        <dbReference type="Proteomes" id="UP000015101"/>
    </source>
</evidence>
<evidence type="ECO:0008006" key="14">
    <source>
        <dbReference type="Google" id="ProtNLM"/>
    </source>
</evidence>
<evidence type="ECO:0000313" key="11">
    <source>
        <dbReference type="EMBL" id="ESN98303.1"/>
    </source>
</evidence>
<dbReference type="SUPFAM" id="SSF56645">
    <property type="entry name" value="Acyl-CoA dehydrogenase NM domain-like"/>
    <property type="match status" value="1"/>
</dbReference>
<dbReference type="Pfam" id="PF02771">
    <property type="entry name" value="Acyl-CoA_dh_N"/>
    <property type="match status" value="1"/>
</dbReference>
<evidence type="ECO:0000256" key="2">
    <source>
        <dbReference type="ARBA" id="ARBA00009347"/>
    </source>
</evidence>
<name>T1FUJ9_HELRO</name>
<keyword evidence="5 7" id="KW-0560">Oxidoreductase</keyword>
<dbReference type="Gene3D" id="1.20.140.10">
    <property type="entry name" value="Butyryl-CoA Dehydrogenase, subunit A, domain 3"/>
    <property type="match status" value="1"/>
</dbReference>
<comment type="cofactor">
    <cofactor evidence="1 7">
        <name>FAD</name>
        <dbReference type="ChEBI" id="CHEBI:57692"/>
    </cofactor>
</comment>
<dbReference type="Pfam" id="PF02770">
    <property type="entry name" value="Acyl-CoA_dh_M"/>
    <property type="match status" value="1"/>
</dbReference>
<dbReference type="InterPro" id="IPR009075">
    <property type="entry name" value="AcylCo_DH/oxidase_C"/>
</dbReference>
<dbReference type="InParanoid" id="T1FUJ9"/>
<dbReference type="FunFam" id="2.40.110.10:FF:000002">
    <property type="entry name" value="Acyl-CoA dehydrogenase fadE12"/>
    <property type="match status" value="1"/>
</dbReference>
<dbReference type="PANTHER" id="PTHR43831:SF1">
    <property type="entry name" value="ISOBUTYRYL-COA DEHYDROGENASE, MITOCHONDRIAL"/>
    <property type="match status" value="1"/>
</dbReference>
<dbReference type="EMBL" id="KB097182">
    <property type="protein sequence ID" value="ESN98303.1"/>
    <property type="molecule type" value="Genomic_DNA"/>
</dbReference>
<evidence type="ECO:0000313" key="12">
    <source>
        <dbReference type="EnsemblMetazoa" id="HelroP193037"/>
    </source>
</evidence>
<dbReference type="InterPro" id="IPR013786">
    <property type="entry name" value="AcylCoA_DH/ox_N"/>
</dbReference>
<sequence>MSVLLKCGSFACQLNDNLLRASFGLKKIVKNFHEASCVSATDRLESEDKDIYEHALEFAKNELAPNMKNWDSKNIFPKEVLRHVGALGFGAIYCQEKFGGSHMNRLQASIIFEALSHGCPSTTAYISIHNMCAWMIDTYGSDGLREKWVPSLATMENFGSYCLTEPDSGSDASSLKTSIVKKGSEYVLNGTKSFISGAGESAVYLVMGRTGEGGPKGISCVLVEADRKGLSFGKKEEKVGWCTHPARQVFMEDVVVPTSNLLGVEGQGFNIAMHGLNGGRINVASVSVGAAAAALEAATKHLTVRKQFGRSLKDFQPYIMSHRLQYLQFKLAEMASSVVSSRLMVRHAARSLDLKTPNLVSLAAMAKLFSTEQCSKVILAVEMILHVCDQAIQMFGGYGYLKEYPVQQYYRDIRLHHIIEGTNEMMRMLIARDLLK</sequence>
<reference evidence="11 13" key="2">
    <citation type="journal article" date="2013" name="Nature">
        <title>Insights into bilaterian evolution from three spiralian genomes.</title>
        <authorList>
            <person name="Simakov O."/>
            <person name="Marletaz F."/>
            <person name="Cho S.J."/>
            <person name="Edsinger-Gonzales E."/>
            <person name="Havlak P."/>
            <person name="Hellsten U."/>
            <person name="Kuo D.H."/>
            <person name="Larsson T."/>
            <person name="Lv J."/>
            <person name="Arendt D."/>
            <person name="Savage R."/>
            <person name="Osoegawa K."/>
            <person name="de Jong P."/>
            <person name="Grimwood J."/>
            <person name="Chapman J.A."/>
            <person name="Shapiro H."/>
            <person name="Aerts A."/>
            <person name="Otillar R.P."/>
            <person name="Terry A.Y."/>
            <person name="Boore J.L."/>
            <person name="Grigoriev I.V."/>
            <person name="Lindberg D.R."/>
            <person name="Seaver E.C."/>
            <person name="Weisblat D.A."/>
            <person name="Putnam N.H."/>
            <person name="Rokhsar D.S."/>
        </authorList>
    </citation>
    <scope>NUCLEOTIDE SEQUENCE</scope>
</reference>
<dbReference type="PANTHER" id="PTHR43831">
    <property type="entry name" value="ISOBUTYRYL-COA DEHYDROGENASE"/>
    <property type="match status" value="1"/>
</dbReference>
<evidence type="ECO:0000256" key="5">
    <source>
        <dbReference type="ARBA" id="ARBA00023002"/>
    </source>
</evidence>
<comment type="similarity">
    <text evidence="2 7">Belongs to the acyl-CoA dehydrogenase family.</text>
</comment>
<dbReference type="PROSITE" id="PS00072">
    <property type="entry name" value="ACYL_COA_DH_1"/>
    <property type="match status" value="1"/>
</dbReference>
<evidence type="ECO:0000259" key="10">
    <source>
        <dbReference type="Pfam" id="PF02771"/>
    </source>
</evidence>
<dbReference type="GO" id="GO:0003995">
    <property type="term" value="F:acyl-CoA dehydrogenase activity"/>
    <property type="evidence" value="ECO:0007669"/>
    <property type="project" value="InterPro"/>
</dbReference>
<dbReference type="OMA" id="NMATWML"/>
<dbReference type="FunFam" id="1.20.140.10:FF:000001">
    <property type="entry name" value="Acyl-CoA dehydrogenase"/>
    <property type="match status" value="1"/>
</dbReference>
<dbReference type="InterPro" id="IPR046373">
    <property type="entry name" value="Acyl-CoA_Oxase/DH_mid-dom_sf"/>
</dbReference>
<dbReference type="OrthoDB" id="10254877at2759"/>
<keyword evidence="13" id="KW-1185">Reference proteome</keyword>
<organism evidence="12 13">
    <name type="scientific">Helobdella robusta</name>
    <name type="common">Californian leech</name>
    <dbReference type="NCBI Taxonomy" id="6412"/>
    <lineage>
        <taxon>Eukaryota</taxon>
        <taxon>Metazoa</taxon>
        <taxon>Spiralia</taxon>
        <taxon>Lophotrochozoa</taxon>
        <taxon>Annelida</taxon>
        <taxon>Clitellata</taxon>
        <taxon>Hirudinea</taxon>
        <taxon>Rhynchobdellida</taxon>
        <taxon>Glossiphoniidae</taxon>
        <taxon>Helobdella</taxon>
    </lineage>
</organism>
<evidence type="ECO:0000256" key="6">
    <source>
        <dbReference type="ARBA" id="ARBA00049552"/>
    </source>
</evidence>
<dbReference type="InterPro" id="IPR006091">
    <property type="entry name" value="Acyl-CoA_Oxase/DH_mid-dom"/>
</dbReference>
<feature type="domain" description="Acyl-CoA oxidase/dehydrogenase middle" evidence="9">
    <location>
        <begin position="161"/>
        <end position="254"/>
    </location>
</feature>
<dbReference type="Gene3D" id="1.10.540.10">
    <property type="entry name" value="Acyl-CoA dehydrogenase/oxidase, N-terminal domain"/>
    <property type="match status" value="1"/>
</dbReference>